<evidence type="ECO:0000313" key="1">
    <source>
        <dbReference type="EMBL" id="MDR7122294.1"/>
    </source>
</evidence>
<dbReference type="Proteomes" id="UP001257909">
    <property type="component" value="Unassembled WGS sequence"/>
</dbReference>
<dbReference type="EMBL" id="JAVDWR010000014">
    <property type="protein sequence ID" value="MDR7122294.1"/>
    <property type="molecule type" value="Genomic_DNA"/>
</dbReference>
<gene>
    <name evidence="1" type="ORF">J2W69_003253</name>
</gene>
<accession>A0ABU1W2V7</accession>
<name>A0ABU1W2V7_9GAMM</name>
<proteinExistence type="predicted"/>
<reference evidence="1 2" key="1">
    <citation type="submission" date="2023-07" db="EMBL/GenBank/DDBJ databases">
        <title>Sorghum-associated microbial communities from plants grown in Nebraska, USA.</title>
        <authorList>
            <person name="Schachtman D."/>
        </authorList>
    </citation>
    <scope>NUCLEOTIDE SEQUENCE [LARGE SCALE GENOMIC DNA]</scope>
    <source>
        <strain evidence="1 2">4138</strain>
    </source>
</reference>
<sequence length="132" mass="15059">MTHVLQLITCINNHMPFTDLAAVQQFLNTLMISDQCALVTALAVGEDHSPYCIWPDGSDAMQYELPFNRFMITGNGFSGGEWNIQPSAFAQFIYQRNSYGKECFKCFIKNAFMRKPNNFGQAQTLHQHLHSF</sequence>
<dbReference type="RefSeq" id="WP_310280416.1">
    <property type="nucleotide sequence ID" value="NZ_JAVDWR010000014.1"/>
</dbReference>
<comment type="caution">
    <text evidence="1">The sequence shown here is derived from an EMBL/GenBank/DDBJ whole genome shotgun (WGS) entry which is preliminary data.</text>
</comment>
<organism evidence="1 2">
    <name type="scientific">Rheinheimera soli</name>
    <dbReference type="NCBI Taxonomy" id="443616"/>
    <lineage>
        <taxon>Bacteria</taxon>
        <taxon>Pseudomonadati</taxon>
        <taxon>Pseudomonadota</taxon>
        <taxon>Gammaproteobacteria</taxon>
        <taxon>Chromatiales</taxon>
        <taxon>Chromatiaceae</taxon>
        <taxon>Rheinheimera</taxon>
    </lineage>
</organism>
<keyword evidence="2" id="KW-1185">Reference proteome</keyword>
<evidence type="ECO:0000313" key="2">
    <source>
        <dbReference type="Proteomes" id="UP001257909"/>
    </source>
</evidence>
<protein>
    <submittedName>
        <fullName evidence="1">Uncharacterized protein</fullName>
    </submittedName>
</protein>